<evidence type="ECO:0000313" key="9">
    <source>
        <dbReference type="EnsemblProtists" id="EOD15298"/>
    </source>
</evidence>
<evidence type="ECO:0000256" key="2">
    <source>
        <dbReference type="ARBA" id="ARBA00022793"/>
    </source>
</evidence>
<dbReference type="Pfam" id="PF02675">
    <property type="entry name" value="AdoMet_dc"/>
    <property type="match status" value="1"/>
</dbReference>
<evidence type="ECO:0000313" key="10">
    <source>
        <dbReference type="Proteomes" id="UP000013827"/>
    </source>
</evidence>
<dbReference type="GeneID" id="17261444"/>
<proteinExistence type="predicted"/>
<evidence type="ECO:0008006" key="11">
    <source>
        <dbReference type="Google" id="ProtNLM"/>
    </source>
</evidence>
<dbReference type="GO" id="GO:0004014">
    <property type="term" value="F:adenosylmethionine decarboxylase activity"/>
    <property type="evidence" value="ECO:0007669"/>
    <property type="project" value="InterPro"/>
</dbReference>
<evidence type="ECO:0000256" key="3">
    <source>
        <dbReference type="ARBA" id="ARBA00022813"/>
    </source>
</evidence>
<keyword evidence="6" id="KW-0456">Lyase</keyword>
<evidence type="ECO:0000256" key="6">
    <source>
        <dbReference type="ARBA" id="ARBA00023239"/>
    </source>
</evidence>
<evidence type="ECO:0000256" key="8">
    <source>
        <dbReference type="ARBA" id="ARBA00023317"/>
    </source>
</evidence>
<evidence type="ECO:0000256" key="5">
    <source>
        <dbReference type="ARBA" id="ARBA00023145"/>
    </source>
</evidence>
<keyword evidence="8" id="KW-0670">Pyruvate</keyword>
<comment type="cofactor">
    <cofactor evidence="1">
        <name>pyruvate</name>
        <dbReference type="ChEBI" id="CHEBI:15361"/>
    </cofactor>
</comment>
<protein>
    <recommendedName>
        <fullName evidence="11">Adenosylmethionine decarboxylase</fullName>
    </recommendedName>
</protein>
<dbReference type="GO" id="GO:0008295">
    <property type="term" value="P:spermidine biosynthetic process"/>
    <property type="evidence" value="ECO:0007669"/>
    <property type="project" value="InterPro"/>
</dbReference>
<dbReference type="Gene3D" id="3.60.90.10">
    <property type="entry name" value="S-adenosylmethionine decarboxylase"/>
    <property type="match status" value="1"/>
</dbReference>
<keyword evidence="7" id="KW-0704">Schiff base</keyword>
<dbReference type="Proteomes" id="UP000013827">
    <property type="component" value="Unassembled WGS sequence"/>
</dbReference>
<dbReference type="PaxDb" id="2903-EOD15298"/>
<dbReference type="RefSeq" id="XP_005767727.1">
    <property type="nucleotide sequence ID" value="XM_005767670.1"/>
</dbReference>
<dbReference type="SUPFAM" id="SSF56276">
    <property type="entry name" value="S-adenosylmethionine decarboxylase"/>
    <property type="match status" value="1"/>
</dbReference>
<evidence type="ECO:0000256" key="4">
    <source>
        <dbReference type="ARBA" id="ARBA00023115"/>
    </source>
</evidence>
<dbReference type="InterPro" id="IPR016067">
    <property type="entry name" value="S-AdoMet_deCO2ase_core"/>
</dbReference>
<keyword evidence="3" id="KW-0068">Autocatalytic cleavage</keyword>
<keyword evidence="5" id="KW-0865">Zymogen</keyword>
<dbReference type="EnsemblProtists" id="EOD21959">
    <property type="protein sequence ID" value="EOD21959"/>
    <property type="gene ID" value="EMIHUDRAFT_240722"/>
</dbReference>
<dbReference type="KEGG" id="ehx:EMIHUDRAFT_211444"/>
<dbReference type="EnsemblProtists" id="EOD15298">
    <property type="protein sequence ID" value="EOD15298"/>
    <property type="gene ID" value="EMIHUDRAFT_211444"/>
</dbReference>
<organism evidence="9 10">
    <name type="scientific">Emiliania huxleyi (strain CCMP1516)</name>
    <dbReference type="NCBI Taxonomy" id="280463"/>
    <lineage>
        <taxon>Eukaryota</taxon>
        <taxon>Haptista</taxon>
        <taxon>Haptophyta</taxon>
        <taxon>Prymnesiophyceae</taxon>
        <taxon>Isochrysidales</taxon>
        <taxon>Noelaerhabdaceae</taxon>
        <taxon>Emiliania</taxon>
    </lineage>
</organism>
<keyword evidence="2" id="KW-0210">Decarboxylase</keyword>
<dbReference type="RefSeq" id="XP_005774388.1">
    <property type="nucleotide sequence ID" value="XM_005774331.1"/>
</dbReference>
<evidence type="ECO:0000256" key="1">
    <source>
        <dbReference type="ARBA" id="ARBA00001928"/>
    </source>
</evidence>
<evidence type="ECO:0000256" key="7">
    <source>
        <dbReference type="ARBA" id="ARBA00023270"/>
    </source>
</evidence>
<keyword evidence="10" id="KW-1185">Reference proteome</keyword>
<reference evidence="9" key="2">
    <citation type="submission" date="2024-10" db="UniProtKB">
        <authorList>
            <consortium name="EnsemblProtists"/>
        </authorList>
    </citation>
    <scope>IDENTIFICATION</scope>
</reference>
<dbReference type="KEGG" id="ehx:EMIHUDRAFT_240722"/>
<dbReference type="HOGENOM" id="CLU_1558127_0_0_1"/>
<dbReference type="InterPro" id="IPR003826">
    <property type="entry name" value="AdoMetDC_fam_prok"/>
</dbReference>
<name>A0A0D3IVL3_EMIH1</name>
<accession>A0A0D3IVL3</accession>
<dbReference type="AlphaFoldDB" id="A0A0D3IVL3"/>
<keyword evidence="4" id="KW-0620">Polyamine biosynthesis</keyword>
<dbReference type="GeneID" id="17267503"/>
<sequence length="172" mass="18043">MAGAVAVLSVISLAPSASRITLNKRSALAAHGSHVVLDFEGFAVEPAAAGRWTLATLEAAAAAHGATVVHSKLVLLGEDGTTPPGFTAAVLLDESHATAHCYSEHGWLAVDVFTCGAQADTLGFADAVRRKVEGYVPGVRCTQHASIDRFLHRELELEDMRATADPTRLKSC</sequence>
<reference evidence="10" key="1">
    <citation type="journal article" date="2013" name="Nature">
        <title>Pan genome of the phytoplankton Emiliania underpins its global distribution.</title>
        <authorList>
            <person name="Read B.A."/>
            <person name="Kegel J."/>
            <person name="Klute M.J."/>
            <person name="Kuo A."/>
            <person name="Lefebvre S.C."/>
            <person name="Maumus F."/>
            <person name="Mayer C."/>
            <person name="Miller J."/>
            <person name="Monier A."/>
            <person name="Salamov A."/>
            <person name="Young J."/>
            <person name="Aguilar M."/>
            <person name="Claverie J.M."/>
            <person name="Frickenhaus S."/>
            <person name="Gonzalez K."/>
            <person name="Herman E.K."/>
            <person name="Lin Y.C."/>
            <person name="Napier J."/>
            <person name="Ogata H."/>
            <person name="Sarno A.F."/>
            <person name="Shmutz J."/>
            <person name="Schroeder D."/>
            <person name="de Vargas C."/>
            <person name="Verret F."/>
            <person name="von Dassow P."/>
            <person name="Valentin K."/>
            <person name="Van de Peer Y."/>
            <person name="Wheeler G."/>
            <person name="Dacks J.B."/>
            <person name="Delwiche C.F."/>
            <person name="Dyhrman S.T."/>
            <person name="Glockner G."/>
            <person name="John U."/>
            <person name="Richards T."/>
            <person name="Worden A.Z."/>
            <person name="Zhang X."/>
            <person name="Grigoriev I.V."/>
            <person name="Allen A.E."/>
            <person name="Bidle K."/>
            <person name="Borodovsky M."/>
            <person name="Bowler C."/>
            <person name="Brownlee C."/>
            <person name="Cock J.M."/>
            <person name="Elias M."/>
            <person name="Gladyshev V.N."/>
            <person name="Groth M."/>
            <person name="Guda C."/>
            <person name="Hadaegh A."/>
            <person name="Iglesias-Rodriguez M.D."/>
            <person name="Jenkins J."/>
            <person name="Jones B.M."/>
            <person name="Lawson T."/>
            <person name="Leese F."/>
            <person name="Lindquist E."/>
            <person name="Lobanov A."/>
            <person name="Lomsadze A."/>
            <person name="Malik S.B."/>
            <person name="Marsh M.E."/>
            <person name="Mackinder L."/>
            <person name="Mock T."/>
            <person name="Mueller-Roeber B."/>
            <person name="Pagarete A."/>
            <person name="Parker M."/>
            <person name="Probert I."/>
            <person name="Quesneville H."/>
            <person name="Raines C."/>
            <person name="Rensing S.A."/>
            <person name="Riano-Pachon D.M."/>
            <person name="Richier S."/>
            <person name="Rokitta S."/>
            <person name="Shiraiwa Y."/>
            <person name="Soanes D.M."/>
            <person name="van der Giezen M."/>
            <person name="Wahlund T.M."/>
            <person name="Williams B."/>
            <person name="Wilson W."/>
            <person name="Wolfe G."/>
            <person name="Wurch L.L."/>
        </authorList>
    </citation>
    <scope>NUCLEOTIDE SEQUENCE</scope>
</reference>